<dbReference type="InterPro" id="IPR029055">
    <property type="entry name" value="Ntn_hydrolases_N"/>
</dbReference>
<dbReference type="InterPro" id="IPR014927">
    <property type="entry name" value="PG-bd_2"/>
</dbReference>
<dbReference type="Gene3D" id="3.60.20.10">
    <property type="entry name" value="Glutamine Phosphoribosylpyrophosphate, subunit 1, domain 1"/>
    <property type="match status" value="1"/>
</dbReference>
<proteinExistence type="predicted"/>
<feature type="domain" description="Putative peptidoglycan binding" evidence="1">
    <location>
        <begin position="216"/>
        <end position="288"/>
    </location>
</feature>
<dbReference type="RefSeq" id="WP_324669087.1">
    <property type="nucleotide sequence ID" value="NZ_CP141614.1"/>
</dbReference>
<dbReference type="Gene3D" id="1.10.101.10">
    <property type="entry name" value="PGBD-like superfamily/PGBD"/>
    <property type="match status" value="1"/>
</dbReference>
<dbReference type="PANTHER" id="PTHR39328">
    <property type="entry name" value="BLL2871 PROTEIN"/>
    <property type="match status" value="1"/>
</dbReference>
<protein>
    <submittedName>
        <fullName evidence="2">DUF1028 domain-containing protein</fullName>
    </submittedName>
</protein>
<evidence type="ECO:0000259" key="1">
    <source>
        <dbReference type="Pfam" id="PF08823"/>
    </source>
</evidence>
<evidence type="ECO:0000313" key="3">
    <source>
        <dbReference type="Proteomes" id="UP001333102"/>
    </source>
</evidence>
<keyword evidence="3" id="KW-1185">Reference proteome</keyword>
<dbReference type="PANTHER" id="PTHR39328:SF1">
    <property type="entry name" value="BLL2871 PROTEIN"/>
    <property type="match status" value="1"/>
</dbReference>
<organism evidence="2 3">
    <name type="scientific">Geochorda subterranea</name>
    <dbReference type="NCBI Taxonomy" id="3109564"/>
    <lineage>
        <taxon>Bacteria</taxon>
        <taxon>Bacillati</taxon>
        <taxon>Bacillota</taxon>
        <taxon>Limnochordia</taxon>
        <taxon>Limnochordales</taxon>
        <taxon>Geochordaceae</taxon>
        <taxon>Geochorda</taxon>
    </lineage>
</organism>
<dbReference type="SUPFAM" id="SSF56235">
    <property type="entry name" value="N-terminal nucleophile aminohydrolases (Ntn hydrolases)"/>
    <property type="match status" value="1"/>
</dbReference>
<dbReference type="InterPro" id="IPR010430">
    <property type="entry name" value="DUF1028"/>
</dbReference>
<dbReference type="EMBL" id="CP141614">
    <property type="protein sequence ID" value="WRP14717.1"/>
    <property type="molecule type" value="Genomic_DNA"/>
</dbReference>
<reference evidence="3" key="1">
    <citation type="submission" date="2023-12" db="EMBL/GenBank/DDBJ databases">
        <title>Novel isolates from deep terrestrial aquifers shed light on the physiology and ecology of the class Limnochordia.</title>
        <authorList>
            <person name="Karnachuk O.V."/>
            <person name="Lukina A.P."/>
            <person name="Avakyan M.R."/>
            <person name="Kadnikov V."/>
            <person name="Begmatov S."/>
            <person name="Beletsky A.V."/>
            <person name="Mardanov A.V."/>
            <person name="Ravin N.V."/>
        </authorList>
    </citation>
    <scope>NUCLEOTIDE SEQUENCE [LARGE SCALE GENOMIC DNA]</scope>
    <source>
        <strain evidence="3">LN</strain>
    </source>
</reference>
<dbReference type="Proteomes" id="UP001333102">
    <property type="component" value="Chromosome"/>
</dbReference>
<dbReference type="Pfam" id="PF06267">
    <property type="entry name" value="DUF1028"/>
    <property type="match status" value="1"/>
</dbReference>
<sequence>MPASRRVPQVATFSIVAFDAPTGSLGVAVQSKFLAVGAVVPWARAGVGAIATQALANTAYGPRGLELLAEGLEPEEVARRLVADDEGREDRQFGIVDARGRSAAFTGSRCFEWAGHVTGPGFAAQGNILAGPAVVEAMADAYLRTTGDLAARLVAALHAGQRAGGDRRGRQSAAILIVRERGGYGGFNDRYMDLRVDDHPDPIGELERLVGLFRLYFEREPEPELVPLEGPVLAEVQQALAALGYLSHATGRLDEATREALAAWHGMENFEQRQHPGDVIERVVLEYLRRQAESTRGKDHAG</sequence>
<gene>
    <name evidence="2" type="ORF">VLY81_00675</name>
</gene>
<accession>A0ABZ1BPH1</accession>
<dbReference type="InterPro" id="IPR036366">
    <property type="entry name" value="PGBDSf"/>
</dbReference>
<dbReference type="Pfam" id="PF08823">
    <property type="entry name" value="PG_binding_2"/>
    <property type="match status" value="1"/>
</dbReference>
<name>A0ABZ1BPH1_9FIRM</name>
<evidence type="ECO:0000313" key="2">
    <source>
        <dbReference type="EMBL" id="WRP14717.1"/>
    </source>
</evidence>